<comment type="subcellular location">
    <subcellularLocation>
        <location evidence="2">Cell membrane</location>
        <topology evidence="2">Single-pass type II membrane protein</topology>
    </subcellularLocation>
    <subcellularLocation>
        <location evidence="6">Membrane</location>
        <topology evidence="6">Single-pass type II membrane protein</topology>
    </subcellularLocation>
</comment>
<dbReference type="RefSeq" id="WP_377279051.1">
    <property type="nucleotide sequence ID" value="NZ_JBHSGL010000005.1"/>
</dbReference>
<evidence type="ECO:0000256" key="3">
    <source>
        <dbReference type="ARBA" id="ARBA00009370"/>
    </source>
</evidence>
<dbReference type="InterPro" id="IPR019757">
    <property type="entry name" value="Pept_S26A_signal_pept_1_Lys-AS"/>
</dbReference>
<evidence type="ECO:0000256" key="6">
    <source>
        <dbReference type="RuleBase" id="RU362042"/>
    </source>
</evidence>
<reference evidence="9" key="1">
    <citation type="journal article" date="2019" name="Int. J. Syst. Evol. Microbiol.">
        <title>The Global Catalogue of Microorganisms (GCM) 10K type strain sequencing project: providing services to taxonomists for standard genome sequencing and annotation.</title>
        <authorList>
            <consortium name="The Broad Institute Genomics Platform"/>
            <consortium name="The Broad Institute Genome Sequencing Center for Infectious Disease"/>
            <person name="Wu L."/>
            <person name="Ma J."/>
        </authorList>
    </citation>
    <scope>NUCLEOTIDE SEQUENCE [LARGE SCALE GENOMIC DNA]</scope>
    <source>
        <strain evidence="9">CGMCC 1.12151</strain>
    </source>
</reference>
<comment type="catalytic activity">
    <reaction evidence="1 6">
        <text>Cleavage of hydrophobic, N-terminal signal or leader sequences from secreted and periplasmic proteins.</text>
        <dbReference type="EC" id="3.4.21.89"/>
    </reaction>
</comment>
<evidence type="ECO:0000259" key="7">
    <source>
        <dbReference type="Pfam" id="PF10502"/>
    </source>
</evidence>
<evidence type="ECO:0000256" key="1">
    <source>
        <dbReference type="ARBA" id="ARBA00000677"/>
    </source>
</evidence>
<dbReference type="PROSITE" id="PS00761">
    <property type="entry name" value="SPASE_I_3"/>
    <property type="match status" value="1"/>
</dbReference>
<proteinExistence type="inferred from homology"/>
<dbReference type="PANTHER" id="PTHR43390">
    <property type="entry name" value="SIGNAL PEPTIDASE I"/>
    <property type="match status" value="1"/>
</dbReference>
<dbReference type="InterPro" id="IPR036286">
    <property type="entry name" value="LexA/Signal_pep-like_sf"/>
</dbReference>
<dbReference type="PRINTS" id="PR00727">
    <property type="entry name" value="LEADERPTASE"/>
</dbReference>
<dbReference type="InterPro" id="IPR019758">
    <property type="entry name" value="Pept_S26A_signal_pept_1_CS"/>
</dbReference>
<gene>
    <name evidence="8" type="primary">lepB</name>
    <name evidence="8" type="ORF">ACFO5U_10695</name>
</gene>
<dbReference type="SUPFAM" id="SSF51306">
    <property type="entry name" value="LexA/Signal peptidase"/>
    <property type="match status" value="1"/>
</dbReference>
<accession>A0ABV9ME82</accession>
<dbReference type="EMBL" id="JBHSGL010000005">
    <property type="protein sequence ID" value="MFC4713334.1"/>
    <property type="molecule type" value="Genomic_DNA"/>
</dbReference>
<dbReference type="InterPro" id="IPR019533">
    <property type="entry name" value="Peptidase_S26"/>
</dbReference>
<comment type="similarity">
    <text evidence="3 6">Belongs to the peptidase S26 family.</text>
</comment>
<dbReference type="CDD" id="cd06530">
    <property type="entry name" value="S26_SPase_I"/>
    <property type="match status" value="1"/>
</dbReference>
<dbReference type="Pfam" id="PF10502">
    <property type="entry name" value="Peptidase_S26"/>
    <property type="match status" value="1"/>
</dbReference>
<sequence length="173" mass="19514">MNEEPVKEMLAWMKVLLLTALILLGTRQFLFEPVVVEGGSMQPSYSENDKLLLGKITEIENFDTIVFFAPDGTRFIKRVIGIPGDSIRMAGGRLYLNGQQLDEPYLHKADSAFIEEYHGYASEFTVPSASYYVLGDNRNNSTDSRVLGFIQEQHVIGEVKFRFAPLAHFGFVD</sequence>
<dbReference type="EC" id="3.4.21.89" evidence="4 6"/>
<dbReference type="GO" id="GO:0009003">
    <property type="term" value="F:signal peptidase activity"/>
    <property type="evidence" value="ECO:0007669"/>
    <property type="project" value="UniProtKB-EC"/>
</dbReference>
<protein>
    <recommendedName>
        <fullName evidence="4 6">Signal peptidase I</fullName>
        <ecNumber evidence="4 6">3.4.21.89</ecNumber>
    </recommendedName>
</protein>
<dbReference type="NCBIfam" id="TIGR02227">
    <property type="entry name" value="sigpep_I_bact"/>
    <property type="match status" value="1"/>
</dbReference>
<dbReference type="InterPro" id="IPR000223">
    <property type="entry name" value="Pept_S26A_signal_pept_1"/>
</dbReference>
<keyword evidence="6" id="KW-0645">Protease</keyword>
<keyword evidence="9" id="KW-1185">Reference proteome</keyword>
<evidence type="ECO:0000313" key="9">
    <source>
        <dbReference type="Proteomes" id="UP001595932"/>
    </source>
</evidence>
<evidence type="ECO:0000256" key="2">
    <source>
        <dbReference type="ARBA" id="ARBA00004401"/>
    </source>
</evidence>
<evidence type="ECO:0000313" key="8">
    <source>
        <dbReference type="EMBL" id="MFC4713334.1"/>
    </source>
</evidence>
<evidence type="ECO:0000256" key="4">
    <source>
        <dbReference type="ARBA" id="ARBA00013208"/>
    </source>
</evidence>
<evidence type="ECO:0000256" key="5">
    <source>
        <dbReference type="ARBA" id="ARBA00022801"/>
    </source>
</evidence>
<name>A0ABV9ME82_9BACL</name>
<dbReference type="PROSITE" id="PS00760">
    <property type="entry name" value="SPASE_I_2"/>
    <property type="match status" value="1"/>
</dbReference>
<organism evidence="8 9">
    <name type="scientific">Planococcus dechangensis</name>
    <dbReference type="NCBI Taxonomy" id="1176255"/>
    <lineage>
        <taxon>Bacteria</taxon>
        <taxon>Bacillati</taxon>
        <taxon>Bacillota</taxon>
        <taxon>Bacilli</taxon>
        <taxon>Bacillales</taxon>
        <taxon>Caryophanaceae</taxon>
        <taxon>Planococcus</taxon>
    </lineage>
</organism>
<dbReference type="Proteomes" id="UP001595932">
    <property type="component" value="Unassembled WGS sequence"/>
</dbReference>
<keyword evidence="5 6" id="KW-0378">Hydrolase</keyword>
<dbReference type="Gene3D" id="2.10.109.10">
    <property type="entry name" value="Umud Fragment, subunit A"/>
    <property type="match status" value="1"/>
</dbReference>
<feature type="domain" description="Peptidase S26" evidence="7">
    <location>
        <begin position="10"/>
        <end position="163"/>
    </location>
</feature>
<comment type="caution">
    <text evidence="8">The sequence shown here is derived from an EMBL/GenBank/DDBJ whole genome shotgun (WGS) entry which is preliminary data.</text>
</comment>
<dbReference type="PANTHER" id="PTHR43390:SF1">
    <property type="entry name" value="CHLOROPLAST PROCESSING PEPTIDASE"/>
    <property type="match status" value="1"/>
</dbReference>